<name>A0A0K9PLY1_ZOSMR</name>
<proteinExistence type="predicted"/>
<keyword evidence="2" id="KW-1185">Reference proteome</keyword>
<evidence type="ECO:0000313" key="1">
    <source>
        <dbReference type="EMBL" id="KMZ69222.1"/>
    </source>
</evidence>
<comment type="caution">
    <text evidence="1">The sequence shown here is derived from an EMBL/GenBank/DDBJ whole genome shotgun (WGS) entry which is preliminary data.</text>
</comment>
<dbReference type="AlphaFoldDB" id="A0A0K9PLY1"/>
<accession>A0A0K9PLY1</accession>
<organism evidence="1 2">
    <name type="scientific">Zostera marina</name>
    <name type="common">Eelgrass</name>
    <dbReference type="NCBI Taxonomy" id="29655"/>
    <lineage>
        <taxon>Eukaryota</taxon>
        <taxon>Viridiplantae</taxon>
        <taxon>Streptophyta</taxon>
        <taxon>Embryophyta</taxon>
        <taxon>Tracheophyta</taxon>
        <taxon>Spermatophyta</taxon>
        <taxon>Magnoliopsida</taxon>
        <taxon>Liliopsida</taxon>
        <taxon>Zosteraceae</taxon>
        <taxon>Zostera</taxon>
    </lineage>
</organism>
<evidence type="ECO:0000313" key="2">
    <source>
        <dbReference type="Proteomes" id="UP000036987"/>
    </source>
</evidence>
<dbReference type="Proteomes" id="UP000036987">
    <property type="component" value="Unassembled WGS sequence"/>
</dbReference>
<reference evidence="2" key="1">
    <citation type="journal article" date="2016" name="Nature">
        <title>The genome of the seagrass Zostera marina reveals angiosperm adaptation to the sea.</title>
        <authorList>
            <person name="Olsen J.L."/>
            <person name="Rouze P."/>
            <person name="Verhelst B."/>
            <person name="Lin Y.-C."/>
            <person name="Bayer T."/>
            <person name="Collen J."/>
            <person name="Dattolo E."/>
            <person name="De Paoli E."/>
            <person name="Dittami S."/>
            <person name="Maumus F."/>
            <person name="Michel G."/>
            <person name="Kersting A."/>
            <person name="Lauritano C."/>
            <person name="Lohaus R."/>
            <person name="Toepel M."/>
            <person name="Tonon T."/>
            <person name="Vanneste K."/>
            <person name="Amirebrahimi M."/>
            <person name="Brakel J."/>
            <person name="Bostroem C."/>
            <person name="Chovatia M."/>
            <person name="Grimwood J."/>
            <person name="Jenkins J.W."/>
            <person name="Jueterbock A."/>
            <person name="Mraz A."/>
            <person name="Stam W.T."/>
            <person name="Tice H."/>
            <person name="Bornberg-Bauer E."/>
            <person name="Green P.J."/>
            <person name="Pearson G.A."/>
            <person name="Procaccini G."/>
            <person name="Duarte C.M."/>
            <person name="Schmutz J."/>
            <person name="Reusch T.B.H."/>
            <person name="Van de Peer Y."/>
        </authorList>
    </citation>
    <scope>NUCLEOTIDE SEQUENCE [LARGE SCALE GENOMIC DNA]</scope>
    <source>
        <strain evidence="2">cv. Finnish</strain>
    </source>
</reference>
<dbReference type="EMBL" id="LFYR01000785">
    <property type="protein sequence ID" value="KMZ69222.1"/>
    <property type="molecule type" value="Genomic_DNA"/>
</dbReference>
<sequence>MLLTVRWARLLAITRESCWRSWPCCTYLAELL</sequence>
<protein>
    <submittedName>
        <fullName evidence="1">Uncharacterized protein</fullName>
    </submittedName>
</protein>
<gene>
    <name evidence="1" type="ORF">ZOSMA_21G00760</name>
</gene>